<dbReference type="SUPFAM" id="SSF52540">
    <property type="entry name" value="P-loop containing nucleoside triphosphate hydrolases"/>
    <property type="match status" value="1"/>
</dbReference>
<evidence type="ECO:0000313" key="1">
    <source>
        <dbReference type="EMBL" id="SMX24196.1"/>
    </source>
</evidence>
<dbReference type="OrthoDB" id="7630980at2"/>
<dbReference type="EMBL" id="FXXQ01000007">
    <property type="protein sequence ID" value="SMX24196.1"/>
    <property type="molecule type" value="Genomic_DNA"/>
</dbReference>
<evidence type="ECO:0008006" key="3">
    <source>
        <dbReference type="Google" id="ProtNLM"/>
    </source>
</evidence>
<gene>
    <name evidence="1" type="ORF">BOA8489_02319</name>
</gene>
<keyword evidence="2" id="KW-1185">Reference proteome</keyword>
<reference evidence="1 2" key="1">
    <citation type="submission" date="2017-05" db="EMBL/GenBank/DDBJ databases">
        <authorList>
            <person name="Song R."/>
            <person name="Chenine A.L."/>
            <person name="Ruprecht R.M."/>
        </authorList>
    </citation>
    <scope>NUCLEOTIDE SEQUENCE [LARGE SCALE GENOMIC DNA]</scope>
    <source>
        <strain evidence="1 2">CECT 8489</strain>
    </source>
</reference>
<sequence>MPAAVSHLLTRQSHRGPKAPAVKVLEDVTFERGRAHEICGNARRTMAFAVGQAMVGNILWIRPSWAPGRLNPEGFMRFVDPGRIIMATPKRPEDLLWCTEEALRAGVIPLIVADLPGPPGLTAVRRLHLAAETGAELSAAPPLGLLLTPDKGGAPGVETRWSMRAAHVDTKAEAWVLDRVRARTSPEKRFYIKGLKEGFALTDGPVSDALAR</sequence>
<protein>
    <recommendedName>
        <fullName evidence="3">Protein ImuA</fullName>
    </recommendedName>
</protein>
<proteinExistence type="predicted"/>
<dbReference type="InterPro" id="IPR027417">
    <property type="entry name" value="P-loop_NTPase"/>
</dbReference>
<dbReference type="Gene3D" id="3.40.50.300">
    <property type="entry name" value="P-loop containing nucleotide triphosphate hydrolases"/>
    <property type="match status" value="1"/>
</dbReference>
<organism evidence="1 2">
    <name type="scientific">Boseongicola aestuarii</name>
    <dbReference type="NCBI Taxonomy" id="1470561"/>
    <lineage>
        <taxon>Bacteria</taxon>
        <taxon>Pseudomonadati</taxon>
        <taxon>Pseudomonadota</taxon>
        <taxon>Alphaproteobacteria</taxon>
        <taxon>Rhodobacterales</taxon>
        <taxon>Paracoccaceae</taxon>
        <taxon>Boseongicola</taxon>
    </lineage>
</organism>
<evidence type="ECO:0000313" key="2">
    <source>
        <dbReference type="Proteomes" id="UP000201838"/>
    </source>
</evidence>
<dbReference type="RefSeq" id="WP_093974153.1">
    <property type="nucleotide sequence ID" value="NZ_FXXQ01000007.1"/>
</dbReference>
<dbReference type="Proteomes" id="UP000201838">
    <property type="component" value="Unassembled WGS sequence"/>
</dbReference>
<dbReference type="AlphaFoldDB" id="A0A238J0M7"/>
<accession>A0A238J0M7</accession>
<name>A0A238J0M7_9RHOB</name>